<proteinExistence type="predicted"/>
<reference evidence="1 2" key="1">
    <citation type="journal article" date="2020" name="Microb. Genom.">
        <title>Genetic diversity of clinical and environmental Mucorales isolates obtained from an investigation of mucormycosis cases among solid organ transplant recipients.</title>
        <authorList>
            <person name="Nguyen M.H."/>
            <person name="Kaul D."/>
            <person name="Muto C."/>
            <person name="Cheng S.J."/>
            <person name="Richter R.A."/>
            <person name="Bruno V.M."/>
            <person name="Liu G."/>
            <person name="Beyhan S."/>
            <person name="Sundermann A.J."/>
            <person name="Mounaud S."/>
            <person name="Pasculle A.W."/>
            <person name="Nierman W.C."/>
            <person name="Driscoll E."/>
            <person name="Cumbie R."/>
            <person name="Clancy C.J."/>
            <person name="Dupont C.L."/>
        </authorList>
    </citation>
    <scope>NUCLEOTIDE SEQUENCE [LARGE SCALE GENOMIC DNA]</scope>
    <source>
        <strain evidence="1 2">GL24</strain>
    </source>
</reference>
<comment type="caution">
    <text evidence="1">The sequence shown here is derived from an EMBL/GenBank/DDBJ whole genome shotgun (WGS) entry which is preliminary data.</text>
</comment>
<evidence type="ECO:0000313" key="1">
    <source>
        <dbReference type="EMBL" id="KAG1529776.1"/>
    </source>
</evidence>
<protein>
    <submittedName>
        <fullName evidence="1">Uncharacterized protein</fullName>
    </submittedName>
</protein>
<gene>
    <name evidence="1" type="ORF">G6F50_017769</name>
</gene>
<evidence type="ECO:0000313" key="2">
    <source>
        <dbReference type="Proteomes" id="UP000740926"/>
    </source>
</evidence>
<accession>A0A9P6XPP1</accession>
<keyword evidence="2" id="KW-1185">Reference proteome</keyword>
<sequence length="79" mass="8443">MSSPIVVTFQPSMPCGGISMAKLVLPQADGNAAATWYLRPLGEVTPRISMCSASQPWSRPMVEAMRSAKHFLPSSALPP</sequence>
<dbReference type="Proteomes" id="UP000740926">
    <property type="component" value="Unassembled WGS sequence"/>
</dbReference>
<name>A0A9P6XPP1_9FUNG</name>
<dbReference type="AlphaFoldDB" id="A0A9P6XPP1"/>
<dbReference type="EMBL" id="JAANIU010014071">
    <property type="protein sequence ID" value="KAG1529776.1"/>
    <property type="molecule type" value="Genomic_DNA"/>
</dbReference>
<organism evidence="1 2">
    <name type="scientific">Rhizopus delemar</name>
    <dbReference type="NCBI Taxonomy" id="936053"/>
    <lineage>
        <taxon>Eukaryota</taxon>
        <taxon>Fungi</taxon>
        <taxon>Fungi incertae sedis</taxon>
        <taxon>Mucoromycota</taxon>
        <taxon>Mucoromycotina</taxon>
        <taxon>Mucoromycetes</taxon>
        <taxon>Mucorales</taxon>
        <taxon>Mucorineae</taxon>
        <taxon>Rhizopodaceae</taxon>
        <taxon>Rhizopus</taxon>
    </lineage>
</organism>